<evidence type="ECO:0000313" key="7">
    <source>
        <dbReference type="EMBL" id="MBB5049364.1"/>
    </source>
</evidence>
<feature type="transmembrane region" description="Helical" evidence="6">
    <location>
        <begin position="304"/>
        <end position="328"/>
    </location>
</feature>
<feature type="transmembrane region" description="Helical" evidence="6">
    <location>
        <begin position="369"/>
        <end position="392"/>
    </location>
</feature>
<accession>A0A7W7Z7J0</accession>
<dbReference type="EMBL" id="JACHIH010000035">
    <property type="protein sequence ID" value="MBB5049364.1"/>
    <property type="molecule type" value="Genomic_DNA"/>
</dbReference>
<evidence type="ECO:0000256" key="5">
    <source>
        <dbReference type="ARBA" id="ARBA00023136"/>
    </source>
</evidence>
<feature type="transmembrane region" description="Helical" evidence="6">
    <location>
        <begin position="158"/>
        <end position="185"/>
    </location>
</feature>
<gene>
    <name evidence="7" type="ORF">HNR60_004141</name>
</gene>
<comment type="caution">
    <text evidence="7">The sequence shown here is derived from an EMBL/GenBank/DDBJ whole genome shotgun (WGS) entry which is preliminary data.</text>
</comment>
<feature type="transmembrane region" description="Helical" evidence="6">
    <location>
        <begin position="21"/>
        <end position="46"/>
    </location>
</feature>
<keyword evidence="4 6" id="KW-1133">Transmembrane helix</keyword>
<dbReference type="RefSeq" id="WP_246433035.1">
    <property type="nucleotide sequence ID" value="NZ_JACHIH010000035.1"/>
</dbReference>
<dbReference type="AlphaFoldDB" id="A0A7W7Z7J0"/>
<dbReference type="PANTHER" id="PTHR30250:SF31">
    <property type="entry name" value="INNER MEMBRANE PROTEIN YGHQ"/>
    <property type="match status" value="1"/>
</dbReference>
<dbReference type="GO" id="GO:0005886">
    <property type="term" value="C:plasma membrane"/>
    <property type="evidence" value="ECO:0007669"/>
    <property type="project" value="UniProtKB-SubCell"/>
</dbReference>
<proteinExistence type="predicted"/>
<evidence type="ECO:0000256" key="6">
    <source>
        <dbReference type="SAM" id="Phobius"/>
    </source>
</evidence>
<protein>
    <submittedName>
        <fullName evidence="7">O-antigen/teichoic acid export membrane protein</fullName>
    </submittedName>
</protein>
<keyword evidence="3 6" id="KW-0812">Transmembrane</keyword>
<dbReference type="PANTHER" id="PTHR30250">
    <property type="entry name" value="PST FAMILY PREDICTED COLANIC ACID TRANSPORTER"/>
    <property type="match status" value="1"/>
</dbReference>
<dbReference type="InterPro" id="IPR050833">
    <property type="entry name" value="Poly_Biosynth_Transport"/>
</dbReference>
<sequence>MASDHVKGSGGRRAFLPMVMSYAASGGSLVVSSAAQLLTFAILARFLGVHEFSLFVAITAVANIAVHVCGLGAMECLVRRVARDRAIYPDMLGHNIILTAITGTLLVLLGVVVLPYYFTLSPDPATNIAVIALLLITNIVFVRVIVLSEQIFLAHSDFGRANMVVVGFAVARTIAAALCCLVFGVSSIVSWSIWQFACHVLVALGCWAAIRQLGRPHYRLVREELPLGFYFSIPCILRALRQNADLLVLSLVTSAEIMASYSVARRMLESSYLSVEALNRLVYPGSAKISSAGLQHAMPRIRMVLFAAVPISIATALTVFVLAPVLPYLFGKDYVSLVSFVRILCWVVVPLAIWSVAVEALGASGNQGARAAVMGLGSVAGAAVAAAATWYAPPIGTFVSFYVIETATVVVAWGTLWHIVRRDQLREASREGGGVLPPAVAIAPAFRNE</sequence>
<dbReference type="InterPro" id="IPR002797">
    <property type="entry name" value="Polysacc_synth"/>
</dbReference>
<feature type="transmembrane region" description="Helical" evidence="6">
    <location>
        <begin position="52"/>
        <end position="74"/>
    </location>
</feature>
<feature type="transmembrane region" description="Helical" evidence="6">
    <location>
        <begin position="334"/>
        <end position="357"/>
    </location>
</feature>
<feature type="transmembrane region" description="Helical" evidence="6">
    <location>
        <begin position="95"/>
        <end position="118"/>
    </location>
</feature>
<name>A0A7W7Z7J0_9BRAD</name>
<feature type="transmembrane region" description="Helical" evidence="6">
    <location>
        <begin position="191"/>
        <end position="210"/>
    </location>
</feature>
<dbReference type="Pfam" id="PF01943">
    <property type="entry name" value="Polysacc_synt"/>
    <property type="match status" value="1"/>
</dbReference>
<feature type="transmembrane region" description="Helical" evidence="6">
    <location>
        <begin position="398"/>
        <end position="420"/>
    </location>
</feature>
<organism evidence="7 8">
    <name type="scientific">Rhodopseudomonas rhenobacensis</name>
    <dbReference type="NCBI Taxonomy" id="87461"/>
    <lineage>
        <taxon>Bacteria</taxon>
        <taxon>Pseudomonadati</taxon>
        <taxon>Pseudomonadota</taxon>
        <taxon>Alphaproteobacteria</taxon>
        <taxon>Hyphomicrobiales</taxon>
        <taxon>Nitrobacteraceae</taxon>
        <taxon>Rhodopseudomonas</taxon>
    </lineage>
</organism>
<keyword evidence="8" id="KW-1185">Reference proteome</keyword>
<evidence type="ECO:0000256" key="4">
    <source>
        <dbReference type="ARBA" id="ARBA00022989"/>
    </source>
</evidence>
<evidence type="ECO:0000256" key="1">
    <source>
        <dbReference type="ARBA" id="ARBA00004651"/>
    </source>
</evidence>
<evidence type="ECO:0000256" key="2">
    <source>
        <dbReference type="ARBA" id="ARBA00022475"/>
    </source>
</evidence>
<keyword evidence="5 6" id="KW-0472">Membrane</keyword>
<reference evidence="7 8" key="1">
    <citation type="submission" date="2020-08" db="EMBL/GenBank/DDBJ databases">
        <title>Genomic Encyclopedia of Type Strains, Phase IV (KMG-IV): sequencing the most valuable type-strain genomes for metagenomic binning, comparative biology and taxonomic classification.</title>
        <authorList>
            <person name="Goeker M."/>
        </authorList>
    </citation>
    <scope>NUCLEOTIDE SEQUENCE [LARGE SCALE GENOMIC DNA]</scope>
    <source>
        <strain evidence="7 8">DSM 12706</strain>
    </source>
</reference>
<dbReference type="Proteomes" id="UP000542353">
    <property type="component" value="Unassembled WGS sequence"/>
</dbReference>
<keyword evidence="2" id="KW-1003">Cell membrane</keyword>
<comment type="subcellular location">
    <subcellularLocation>
        <location evidence="1">Cell membrane</location>
        <topology evidence="1">Multi-pass membrane protein</topology>
    </subcellularLocation>
</comment>
<evidence type="ECO:0000256" key="3">
    <source>
        <dbReference type="ARBA" id="ARBA00022692"/>
    </source>
</evidence>
<evidence type="ECO:0000313" key="8">
    <source>
        <dbReference type="Proteomes" id="UP000542353"/>
    </source>
</evidence>
<feature type="transmembrane region" description="Helical" evidence="6">
    <location>
        <begin position="124"/>
        <end position="146"/>
    </location>
</feature>